<dbReference type="GeneID" id="39985280"/>
<dbReference type="EMBL" id="NBCO01000013">
    <property type="protein sequence ID" value="ORC89280.1"/>
    <property type="molecule type" value="Genomic_DNA"/>
</dbReference>
<comment type="caution">
    <text evidence="1">The sequence shown here is derived from an EMBL/GenBank/DDBJ whole genome shotgun (WGS) entry which is preliminary data.</text>
</comment>
<dbReference type="VEuPathDB" id="TriTrypDB:TM35_000132840"/>
<name>A0A1X0NYP9_9TRYP</name>
<accession>A0A1X0NYP9</accession>
<protein>
    <submittedName>
        <fullName evidence="1">Uncharacterized protein</fullName>
    </submittedName>
</protein>
<dbReference type="AlphaFoldDB" id="A0A1X0NYP9"/>
<keyword evidence="2" id="KW-1185">Reference proteome</keyword>
<dbReference type="RefSeq" id="XP_028883346.1">
    <property type="nucleotide sequence ID" value="XM_029025500.1"/>
</dbReference>
<dbReference type="Proteomes" id="UP000192257">
    <property type="component" value="Unassembled WGS sequence"/>
</dbReference>
<evidence type="ECO:0000313" key="2">
    <source>
        <dbReference type="Proteomes" id="UP000192257"/>
    </source>
</evidence>
<sequence>MWSVPPYSTTLNSTSRTAVEWKNNYMRHRPPKQGTTTDPSAVSKNLQRVTGTNSRLLTFLFLGYQTLAPHQDDRLHKGYLFINNDVNICLGNIQLIIAPALTRTAFSRCGDHYLFVFTLCFLWRYSALCSLVTPMIFDPISLLITKPNKAKERHKEKHF</sequence>
<evidence type="ECO:0000313" key="1">
    <source>
        <dbReference type="EMBL" id="ORC89280.1"/>
    </source>
</evidence>
<reference evidence="1 2" key="1">
    <citation type="submission" date="2017-03" db="EMBL/GenBank/DDBJ databases">
        <title>An alternative strategy for trypanosome survival in the mammalian bloodstream revealed through genome and transcriptome analysis of the ubiquitous bovine parasite Trypanosoma (Megatrypanum) theileri.</title>
        <authorList>
            <person name="Kelly S."/>
            <person name="Ivens A."/>
            <person name="Mott A."/>
            <person name="O'Neill E."/>
            <person name="Emms D."/>
            <person name="Macleod O."/>
            <person name="Voorheis P."/>
            <person name="Matthews J."/>
            <person name="Matthews K."/>
            <person name="Carrington M."/>
        </authorList>
    </citation>
    <scope>NUCLEOTIDE SEQUENCE [LARGE SCALE GENOMIC DNA]</scope>
    <source>
        <strain evidence="1">Edinburgh</strain>
    </source>
</reference>
<gene>
    <name evidence="1" type="ORF">TM35_000132840</name>
</gene>
<organism evidence="1 2">
    <name type="scientific">Trypanosoma theileri</name>
    <dbReference type="NCBI Taxonomy" id="67003"/>
    <lineage>
        <taxon>Eukaryota</taxon>
        <taxon>Discoba</taxon>
        <taxon>Euglenozoa</taxon>
        <taxon>Kinetoplastea</taxon>
        <taxon>Metakinetoplastina</taxon>
        <taxon>Trypanosomatida</taxon>
        <taxon>Trypanosomatidae</taxon>
        <taxon>Trypanosoma</taxon>
    </lineage>
</organism>
<proteinExistence type="predicted"/>